<name>A0A853CGX1_9ACTN</name>
<feature type="transmembrane region" description="Helical" evidence="2">
    <location>
        <begin position="99"/>
        <end position="120"/>
    </location>
</feature>
<feature type="transmembrane region" description="Helical" evidence="2">
    <location>
        <begin position="33"/>
        <end position="55"/>
    </location>
</feature>
<gene>
    <name evidence="3" type="ORF">GGQ55_002517</name>
</gene>
<keyword evidence="2" id="KW-0812">Transmembrane</keyword>
<keyword evidence="4" id="KW-1185">Reference proteome</keyword>
<feature type="transmembrane region" description="Helical" evidence="2">
    <location>
        <begin position="132"/>
        <end position="161"/>
    </location>
</feature>
<dbReference type="Proteomes" id="UP000541969">
    <property type="component" value="Unassembled WGS sequence"/>
</dbReference>
<reference evidence="3 4" key="1">
    <citation type="submission" date="2020-07" db="EMBL/GenBank/DDBJ databases">
        <title>Sequencing the genomes of 1000 actinobacteria strains.</title>
        <authorList>
            <person name="Klenk H.-P."/>
        </authorList>
    </citation>
    <scope>NUCLEOTIDE SEQUENCE [LARGE SCALE GENOMIC DNA]</scope>
    <source>
        <strain evidence="3 4">DSM 104001</strain>
    </source>
</reference>
<evidence type="ECO:0000313" key="3">
    <source>
        <dbReference type="EMBL" id="NYJ06239.1"/>
    </source>
</evidence>
<feature type="transmembrane region" description="Helical" evidence="2">
    <location>
        <begin position="181"/>
        <end position="204"/>
    </location>
</feature>
<dbReference type="AlphaFoldDB" id="A0A853CGX1"/>
<evidence type="ECO:0000256" key="1">
    <source>
        <dbReference type="SAM" id="MobiDB-lite"/>
    </source>
</evidence>
<sequence>MAISAIDIRDISAAQPRPTDVETPRRTRPPMTVVATAAVALVESVALLAGALTGLDGILSSVHRPGPAIVLSSVVVLASWIVVCAAGAATLIDGAGRRLVTGVAYGELVLITVLFFVALLTPRGEVPIPPALPLPAVALLVLAVPVGKLLLAGSPTAVAWVAEGPRPRERRADPTKSHRDLCVGTLAVIGVVLTAVAAIGVPAAGGSTDDPGSNPGGTVSSTH</sequence>
<organism evidence="3 4">
    <name type="scientific">Petropleomorpha daqingensis</name>
    <dbReference type="NCBI Taxonomy" id="2026353"/>
    <lineage>
        <taxon>Bacteria</taxon>
        <taxon>Bacillati</taxon>
        <taxon>Actinomycetota</taxon>
        <taxon>Actinomycetes</taxon>
        <taxon>Geodermatophilales</taxon>
        <taxon>Geodermatophilaceae</taxon>
        <taxon>Petropleomorpha</taxon>
    </lineage>
</organism>
<keyword evidence="2" id="KW-0472">Membrane</keyword>
<evidence type="ECO:0000313" key="4">
    <source>
        <dbReference type="Proteomes" id="UP000541969"/>
    </source>
</evidence>
<dbReference type="RefSeq" id="WP_179717210.1">
    <property type="nucleotide sequence ID" value="NZ_JACBZT010000001.1"/>
</dbReference>
<comment type="caution">
    <text evidence="3">The sequence shown here is derived from an EMBL/GenBank/DDBJ whole genome shotgun (WGS) entry which is preliminary data.</text>
</comment>
<proteinExistence type="predicted"/>
<feature type="region of interest" description="Disordered" evidence="1">
    <location>
        <begin position="204"/>
        <end position="223"/>
    </location>
</feature>
<keyword evidence="2" id="KW-1133">Transmembrane helix</keyword>
<dbReference type="EMBL" id="JACBZT010000001">
    <property type="protein sequence ID" value="NYJ06239.1"/>
    <property type="molecule type" value="Genomic_DNA"/>
</dbReference>
<feature type="transmembrane region" description="Helical" evidence="2">
    <location>
        <begin position="67"/>
        <end position="92"/>
    </location>
</feature>
<protein>
    <submittedName>
        <fullName evidence="3">Uncharacterized protein</fullName>
    </submittedName>
</protein>
<accession>A0A853CGX1</accession>
<evidence type="ECO:0000256" key="2">
    <source>
        <dbReference type="SAM" id="Phobius"/>
    </source>
</evidence>